<accession>A0A401IL85</accession>
<dbReference type="RefSeq" id="WP_124975986.1">
    <property type="nucleotide sequence ID" value="NZ_BDQK01000014.1"/>
</dbReference>
<name>A0A401IL85_APHSA</name>
<dbReference type="Pfam" id="PF08852">
    <property type="entry name" value="DUF1822"/>
    <property type="match status" value="1"/>
</dbReference>
<proteinExistence type="predicted"/>
<dbReference type="AlphaFoldDB" id="A0A401IL85"/>
<reference evidence="2" key="1">
    <citation type="submission" date="2017-05" db="EMBL/GenBank/DDBJ databases">
        <title>Physiological properties and genetic analysis related to exopolysaccharide production of fresh-water unicellular cyanobacterium Aphanothece sacrum, Suizenji Nori, that has been cultured as a food source in Japan.</title>
        <authorList>
            <person name="Kanesaki Y."/>
            <person name="Yoshikawa S."/>
            <person name="Ohki K."/>
        </authorList>
    </citation>
    <scope>NUCLEOTIDE SEQUENCE [LARGE SCALE GENOMIC DNA]</scope>
    <source>
        <strain evidence="2">FPU1</strain>
    </source>
</reference>
<evidence type="ECO:0000313" key="1">
    <source>
        <dbReference type="EMBL" id="GBF82019.1"/>
    </source>
</evidence>
<dbReference type="InterPro" id="IPR014951">
    <property type="entry name" value="DUF1822"/>
</dbReference>
<sequence>MNVQTLSGFPVFLNAMAYEIAEEFYRQQSNPEKAKEVYLNTLAVYAVDYYLNCLNIETDLEASDSWDIVMQTLSNVADLVIKDYGRIECRIVLPDADTCSIPGEVWSDRIGYVAVQLNQELTEAKLIGFLETVNTEEVILSNFQPIEELIDKLSQPIGGTITSGVVTQITQFLTVQKLSHKIVDNWRELTSLINPQLQVAVRTRNNLVFPKQSEWIEKGKNIKLSSLREPLILGFAFQPTEGRELIISIELYPFSGHKYLPQGIEMQILDETGKSLMQANTNEISPYLRFSFLANIGDSFSAKITFEGVFFVENFMV</sequence>
<dbReference type="EMBL" id="BDQK01000014">
    <property type="protein sequence ID" value="GBF82019.1"/>
    <property type="molecule type" value="Genomic_DNA"/>
</dbReference>
<evidence type="ECO:0008006" key="3">
    <source>
        <dbReference type="Google" id="ProtNLM"/>
    </source>
</evidence>
<organism evidence="1 2">
    <name type="scientific">Aphanothece sacrum FPU1</name>
    <dbReference type="NCBI Taxonomy" id="1920663"/>
    <lineage>
        <taxon>Bacteria</taxon>
        <taxon>Bacillati</taxon>
        <taxon>Cyanobacteriota</taxon>
        <taxon>Cyanophyceae</taxon>
        <taxon>Oscillatoriophycideae</taxon>
        <taxon>Chroococcales</taxon>
        <taxon>Aphanothecaceae</taxon>
        <taxon>Aphanothece</taxon>
    </lineage>
</organism>
<comment type="caution">
    <text evidence="1">The sequence shown here is derived from an EMBL/GenBank/DDBJ whole genome shotgun (WGS) entry which is preliminary data.</text>
</comment>
<dbReference type="OrthoDB" id="512705at2"/>
<dbReference type="Proteomes" id="UP000287247">
    <property type="component" value="Unassembled WGS sequence"/>
</dbReference>
<keyword evidence="2" id="KW-1185">Reference proteome</keyword>
<gene>
    <name evidence="1" type="ORF">AsFPU1_3442</name>
</gene>
<evidence type="ECO:0000313" key="2">
    <source>
        <dbReference type="Proteomes" id="UP000287247"/>
    </source>
</evidence>
<protein>
    <recommendedName>
        <fullName evidence="3">DUF1822 family protein</fullName>
    </recommendedName>
</protein>